<accession>M7BC65</accession>
<protein>
    <submittedName>
        <fullName evidence="2">Uncharacterized protein</fullName>
    </submittedName>
</protein>
<dbReference type="Proteomes" id="UP000031443">
    <property type="component" value="Unassembled WGS sequence"/>
</dbReference>
<name>M7BC65_CHEMY</name>
<keyword evidence="3" id="KW-1185">Reference proteome</keyword>
<organism evidence="2 3">
    <name type="scientific">Chelonia mydas</name>
    <name type="common">Green sea-turtle</name>
    <name type="synonym">Chelonia agassizi</name>
    <dbReference type="NCBI Taxonomy" id="8469"/>
    <lineage>
        <taxon>Eukaryota</taxon>
        <taxon>Metazoa</taxon>
        <taxon>Chordata</taxon>
        <taxon>Craniata</taxon>
        <taxon>Vertebrata</taxon>
        <taxon>Euteleostomi</taxon>
        <taxon>Archelosauria</taxon>
        <taxon>Testudinata</taxon>
        <taxon>Testudines</taxon>
        <taxon>Cryptodira</taxon>
        <taxon>Durocryptodira</taxon>
        <taxon>Americhelydia</taxon>
        <taxon>Chelonioidea</taxon>
        <taxon>Cheloniidae</taxon>
        <taxon>Chelonia</taxon>
    </lineage>
</organism>
<gene>
    <name evidence="2" type="ORF">UY3_09732</name>
</gene>
<feature type="compositionally biased region" description="Basic and acidic residues" evidence="1">
    <location>
        <begin position="57"/>
        <end position="71"/>
    </location>
</feature>
<proteinExistence type="predicted"/>
<evidence type="ECO:0000313" key="2">
    <source>
        <dbReference type="EMBL" id="EMP33170.1"/>
    </source>
</evidence>
<dbReference type="EMBL" id="KB537019">
    <property type="protein sequence ID" value="EMP33170.1"/>
    <property type="molecule type" value="Genomic_DNA"/>
</dbReference>
<reference evidence="3" key="1">
    <citation type="journal article" date="2013" name="Nat. Genet.">
        <title>The draft genomes of soft-shell turtle and green sea turtle yield insights into the development and evolution of the turtle-specific body plan.</title>
        <authorList>
            <person name="Wang Z."/>
            <person name="Pascual-Anaya J."/>
            <person name="Zadissa A."/>
            <person name="Li W."/>
            <person name="Niimura Y."/>
            <person name="Huang Z."/>
            <person name="Li C."/>
            <person name="White S."/>
            <person name="Xiong Z."/>
            <person name="Fang D."/>
            <person name="Wang B."/>
            <person name="Ming Y."/>
            <person name="Chen Y."/>
            <person name="Zheng Y."/>
            <person name="Kuraku S."/>
            <person name="Pignatelli M."/>
            <person name="Herrero J."/>
            <person name="Beal K."/>
            <person name="Nozawa M."/>
            <person name="Li Q."/>
            <person name="Wang J."/>
            <person name="Zhang H."/>
            <person name="Yu L."/>
            <person name="Shigenobu S."/>
            <person name="Wang J."/>
            <person name="Liu J."/>
            <person name="Flicek P."/>
            <person name="Searle S."/>
            <person name="Wang J."/>
            <person name="Kuratani S."/>
            <person name="Yin Y."/>
            <person name="Aken B."/>
            <person name="Zhang G."/>
            <person name="Irie N."/>
        </authorList>
    </citation>
    <scope>NUCLEOTIDE SEQUENCE [LARGE SCALE GENOMIC DNA]</scope>
</reference>
<evidence type="ECO:0000313" key="3">
    <source>
        <dbReference type="Proteomes" id="UP000031443"/>
    </source>
</evidence>
<feature type="compositionally biased region" description="Polar residues" evidence="1">
    <location>
        <begin position="73"/>
        <end position="86"/>
    </location>
</feature>
<feature type="region of interest" description="Disordered" evidence="1">
    <location>
        <begin position="44"/>
        <end position="86"/>
    </location>
</feature>
<sequence>MGGDRSKLCNFSYVNNIAEVDVLDLLTVGTTLCNVNRRCSPVDSPCTSRSGGVQELTGERPPMHRSPRIEPRNNCQVEGSQEQVGNTERKKFLLKKSATVSGIPGHIVLQFQKRKMTHSMVQIQLWSTAIAKVQRAIIISSKSTANGKQIPWLSLKRQETTASWGDKLPTLTGKGLLVSVGRFFTEALQQRSCATVASYVSTNTRARDGQ</sequence>
<evidence type="ECO:0000256" key="1">
    <source>
        <dbReference type="SAM" id="MobiDB-lite"/>
    </source>
</evidence>
<dbReference type="AlphaFoldDB" id="M7BC65"/>